<gene>
    <name evidence="8" type="ORF">BDQ12DRAFT_642786</name>
</gene>
<keyword evidence="2 6" id="KW-0812">Transmembrane</keyword>
<evidence type="ECO:0000256" key="1">
    <source>
        <dbReference type="ARBA" id="ARBA00004370"/>
    </source>
</evidence>
<keyword evidence="3 6" id="KW-1133">Transmembrane helix</keyword>
<dbReference type="PANTHER" id="PTHR31323">
    <property type="entry name" value="MECHANOSENSITIVE ION CHANNEL PROTEIN MSY2"/>
    <property type="match status" value="1"/>
</dbReference>
<protein>
    <submittedName>
        <fullName evidence="8">Mechanosensitive ion channel-domain-containing protein</fullName>
    </submittedName>
</protein>
<dbReference type="AlphaFoldDB" id="A0A5C3MD49"/>
<dbReference type="Pfam" id="PF00924">
    <property type="entry name" value="MS_channel_2nd"/>
    <property type="match status" value="1"/>
</dbReference>
<dbReference type="InterPro" id="IPR058650">
    <property type="entry name" value="Msy1/2-like"/>
</dbReference>
<feature type="transmembrane region" description="Helical" evidence="6">
    <location>
        <begin position="187"/>
        <end position="215"/>
    </location>
</feature>
<evidence type="ECO:0000256" key="3">
    <source>
        <dbReference type="ARBA" id="ARBA00022989"/>
    </source>
</evidence>
<feature type="transmembrane region" description="Helical" evidence="6">
    <location>
        <begin position="235"/>
        <end position="256"/>
    </location>
</feature>
<dbReference type="GO" id="GO:0006874">
    <property type="term" value="P:intracellular calcium ion homeostasis"/>
    <property type="evidence" value="ECO:0007669"/>
    <property type="project" value="TreeGrafter"/>
</dbReference>
<feature type="compositionally biased region" description="Basic residues" evidence="5">
    <location>
        <begin position="942"/>
        <end position="955"/>
    </location>
</feature>
<dbReference type="SUPFAM" id="SSF50182">
    <property type="entry name" value="Sm-like ribonucleoproteins"/>
    <property type="match status" value="1"/>
</dbReference>
<dbReference type="PROSITE" id="PS50222">
    <property type="entry name" value="EF_HAND_2"/>
    <property type="match status" value="1"/>
</dbReference>
<keyword evidence="9" id="KW-1185">Reference proteome</keyword>
<dbReference type="EMBL" id="ML213591">
    <property type="protein sequence ID" value="TFK43314.1"/>
    <property type="molecule type" value="Genomic_DNA"/>
</dbReference>
<dbReference type="InterPro" id="IPR023408">
    <property type="entry name" value="MscS_beta-dom_sf"/>
</dbReference>
<feature type="compositionally biased region" description="Basic and acidic residues" evidence="5">
    <location>
        <begin position="72"/>
        <end position="83"/>
    </location>
</feature>
<evidence type="ECO:0000259" key="7">
    <source>
        <dbReference type="PROSITE" id="PS50222"/>
    </source>
</evidence>
<feature type="transmembrane region" description="Helical" evidence="6">
    <location>
        <begin position="330"/>
        <end position="349"/>
    </location>
</feature>
<sequence>MISGRASPPAPLLTARHHNHDFFAASTEDLPASPPYRPIASTSSLHINHLPEYPPSPAYDSRVNILMNEPVKSEKAREKERAMEVGLGENEPSPTSAVSEGGNKSKLAVHYPEDTKRSASLPLPSFLRQDSADIISSRPSSLAGTDDEDSSDYDWSGEDDLVDQEANFEKQHMGIKTKPEGWGVKRILTLLFGTLLGSALLAGVFVTPAILIHFYWYKPHPTESRRYIKDNVQSWLFWAAANLVISWALAMIIDIVPVVTRLIISGVWGHVSEFVKTRMELYNSSKDTIKPAFYAGSAWLSWVIIFGSIFDLYNSGEPEKSRAPYTPRVAQVVEFCFFLALVWCIQRMLSHFIAFSFHRTAYKERVEAVEEALGVIEKLRDYRPKFHTPRSGTRTPAFGFMTPFSEKDHFNYLSGALRDATPPPSRSHARFASDDADDADVEDADRTMVNPKSKKGKNRHSWFGSGENKPLKSGTSSTDEYVQKRGIDNDIELMPPSSVSTSRPGTPSQFNPHRYPPSPKGSPRQSVDTHTPSGEGGDTLVQAAKAIKNAILHDARNIGGNDDSDAAALSWNVGSSKEAKRLARSIYMRFKDRRRIYLLPSDFYPAFPDHESAEAGFRVFDKDNNGDISRAEVKSTLLRVYKERRFLSRSMKDVSEALTTLNQILLFFAAVILFFISLSVFGVEVGDSLTSVYSIGIAASFIFKNAASSAFDAIMFLFVTHPYDTGDRCFIDNENLVVKKVGLFATVFSRVDGTETYYFNSQLFNKFITNVRRSGKTFENLTMQVAWRTPLEKLDALEKHLNDWLSTEENRWFEPSTNITFQHIVYQRYLELTIGIGHNGNWQDWGLRMSRKTAFHTAVQYYCRQLGIIGYEAPLPIVYGDPISQRYNPLPSPGIEEPLSPNVSTPVTEQHRREEAEELDRLAKNMKPSLGFLPPLATRSAHLSRARKSKHKKVALRGIDG</sequence>
<dbReference type="Gene3D" id="2.30.30.60">
    <property type="match status" value="1"/>
</dbReference>
<comment type="subcellular location">
    <subcellularLocation>
        <location evidence="1">Membrane</location>
    </subcellularLocation>
</comment>
<dbReference type="PROSITE" id="PS00018">
    <property type="entry name" value="EF_HAND_1"/>
    <property type="match status" value="1"/>
</dbReference>
<dbReference type="InterPro" id="IPR018247">
    <property type="entry name" value="EF_Hand_1_Ca_BS"/>
</dbReference>
<dbReference type="GO" id="GO:0005262">
    <property type="term" value="F:calcium channel activity"/>
    <property type="evidence" value="ECO:0007669"/>
    <property type="project" value="TreeGrafter"/>
</dbReference>
<feature type="transmembrane region" description="Helical" evidence="6">
    <location>
        <begin position="664"/>
        <end position="683"/>
    </location>
</feature>
<keyword evidence="4 6" id="KW-0472">Membrane</keyword>
<feature type="region of interest" description="Disordered" evidence="5">
    <location>
        <begin position="415"/>
        <end position="537"/>
    </location>
</feature>
<dbReference type="InterPro" id="IPR002048">
    <property type="entry name" value="EF_hand_dom"/>
</dbReference>
<proteinExistence type="predicted"/>
<dbReference type="Pfam" id="PF25886">
    <property type="entry name" value="Msy1"/>
    <property type="match status" value="1"/>
</dbReference>
<feature type="compositionally biased region" description="Acidic residues" evidence="5">
    <location>
        <begin position="145"/>
        <end position="156"/>
    </location>
</feature>
<dbReference type="GO" id="GO:0005509">
    <property type="term" value="F:calcium ion binding"/>
    <property type="evidence" value="ECO:0007669"/>
    <property type="project" value="InterPro"/>
</dbReference>
<dbReference type="GO" id="GO:0016020">
    <property type="term" value="C:membrane"/>
    <property type="evidence" value="ECO:0007669"/>
    <property type="project" value="UniProtKB-SubCell"/>
</dbReference>
<dbReference type="OrthoDB" id="544685at2759"/>
<feature type="transmembrane region" description="Helical" evidence="6">
    <location>
        <begin position="292"/>
        <end position="310"/>
    </location>
</feature>
<dbReference type="Proteomes" id="UP000308652">
    <property type="component" value="Unassembled WGS sequence"/>
</dbReference>
<evidence type="ECO:0000313" key="8">
    <source>
        <dbReference type="EMBL" id="TFK43314.1"/>
    </source>
</evidence>
<dbReference type="InterPro" id="IPR006685">
    <property type="entry name" value="MscS_channel_2nd"/>
</dbReference>
<feature type="region of interest" description="Disordered" evidence="5">
    <location>
        <begin position="72"/>
        <end position="104"/>
    </location>
</feature>
<feature type="compositionally biased region" description="Polar residues" evidence="5">
    <location>
        <begin position="497"/>
        <end position="511"/>
    </location>
</feature>
<feature type="domain" description="EF-hand" evidence="7">
    <location>
        <begin position="608"/>
        <end position="643"/>
    </location>
</feature>
<reference evidence="8 9" key="1">
    <citation type="journal article" date="2019" name="Nat. Ecol. Evol.">
        <title>Megaphylogeny resolves global patterns of mushroom evolution.</title>
        <authorList>
            <person name="Varga T."/>
            <person name="Krizsan K."/>
            <person name="Foldi C."/>
            <person name="Dima B."/>
            <person name="Sanchez-Garcia M."/>
            <person name="Sanchez-Ramirez S."/>
            <person name="Szollosi G.J."/>
            <person name="Szarkandi J.G."/>
            <person name="Papp V."/>
            <person name="Albert L."/>
            <person name="Andreopoulos W."/>
            <person name="Angelini C."/>
            <person name="Antonin V."/>
            <person name="Barry K.W."/>
            <person name="Bougher N.L."/>
            <person name="Buchanan P."/>
            <person name="Buyck B."/>
            <person name="Bense V."/>
            <person name="Catcheside P."/>
            <person name="Chovatia M."/>
            <person name="Cooper J."/>
            <person name="Damon W."/>
            <person name="Desjardin D."/>
            <person name="Finy P."/>
            <person name="Geml J."/>
            <person name="Haridas S."/>
            <person name="Hughes K."/>
            <person name="Justo A."/>
            <person name="Karasinski D."/>
            <person name="Kautmanova I."/>
            <person name="Kiss B."/>
            <person name="Kocsube S."/>
            <person name="Kotiranta H."/>
            <person name="LaButti K.M."/>
            <person name="Lechner B.E."/>
            <person name="Liimatainen K."/>
            <person name="Lipzen A."/>
            <person name="Lukacs Z."/>
            <person name="Mihaltcheva S."/>
            <person name="Morgado L.N."/>
            <person name="Niskanen T."/>
            <person name="Noordeloos M.E."/>
            <person name="Ohm R.A."/>
            <person name="Ortiz-Santana B."/>
            <person name="Ovrebo C."/>
            <person name="Racz N."/>
            <person name="Riley R."/>
            <person name="Savchenko A."/>
            <person name="Shiryaev A."/>
            <person name="Soop K."/>
            <person name="Spirin V."/>
            <person name="Szebenyi C."/>
            <person name="Tomsovsky M."/>
            <person name="Tulloss R.E."/>
            <person name="Uehling J."/>
            <person name="Grigoriev I.V."/>
            <person name="Vagvolgyi C."/>
            <person name="Papp T."/>
            <person name="Martin F.M."/>
            <person name="Miettinen O."/>
            <person name="Hibbett D.S."/>
            <person name="Nagy L.G."/>
        </authorList>
    </citation>
    <scope>NUCLEOTIDE SEQUENCE [LARGE SCALE GENOMIC DNA]</scope>
    <source>
        <strain evidence="8 9">CBS 166.37</strain>
    </source>
</reference>
<evidence type="ECO:0000256" key="4">
    <source>
        <dbReference type="ARBA" id="ARBA00023136"/>
    </source>
</evidence>
<feature type="compositionally biased region" description="Acidic residues" evidence="5">
    <location>
        <begin position="434"/>
        <end position="443"/>
    </location>
</feature>
<dbReference type="InterPro" id="IPR010920">
    <property type="entry name" value="LSM_dom_sf"/>
</dbReference>
<evidence type="ECO:0000256" key="2">
    <source>
        <dbReference type="ARBA" id="ARBA00022692"/>
    </source>
</evidence>
<feature type="region of interest" description="Disordered" evidence="5">
    <location>
        <begin position="137"/>
        <end position="156"/>
    </location>
</feature>
<evidence type="ECO:0000256" key="6">
    <source>
        <dbReference type="SAM" id="Phobius"/>
    </source>
</evidence>
<feature type="region of interest" description="Disordered" evidence="5">
    <location>
        <begin position="941"/>
        <end position="961"/>
    </location>
</feature>
<dbReference type="STRING" id="68775.A0A5C3MD49"/>
<organism evidence="8 9">
    <name type="scientific">Crucibulum laeve</name>
    <dbReference type="NCBI Taxonomy" id="68775"/>
    <lineage>
        <taxon>Eukaryota</taxon>
        <taxon>Fungi</taxon>
        <taxon>Dikarya</taxon>
        <taxon>Basidiomycota</taxon>
        <taxon>Agaricomycotina</taxon>
        <taxon>Agaricomycetes</taxon>
        <taxon>Agaricomycetidae</taxon>
        <taxon>Agaricales</taxon>
        <taxon>Agaricineae</taxon>
        <taxon>Nidulariaceae</taxon>
        <taxon>Crucibulum</taxon>
    </lineage>
</organism>
<feature type="compositionally biased region" description="Polar residues" evidence="5">
    <location>
        <begin position="523"/>
        <end position="532"/>
    </location>
</feature>
<dbReference type="PANTHER" id="PTHR31323:SF1">
    <property type="entry name" value="MECHANOSENSITIVE ION CHANNEL PROTEIN"/>
    <property type="match status" value="1"/>
</dbReference>
<evidence type="ECO:0000256" key="5">
    <source>
        <dbReference type="SAM" id="MobiDB-lite"/>
    </source>
</evidence>
<name>A0A5C3MD49_9AGAR</name>
<evidence type="ECO:0000313" key="9">
    <source>
        <dbReference type="Proteomes" id="UP000308652"/>
    </source>
</evidence>
<feature type="transmembrane region" description="Helical" evidence="6">
    <location>
        <begin position="695"/>
        <end position="719"/>
    </location>
</feature>
<accession>A0A5C3MD49</accession>